<evidence type="ECO:0000313" key="1">
    <source>
        <dbReference type="EMBL" id="PSJ96873.1"/>
    </source>
</evidence>
<keyword evidence="2" id="KW-1185">Reference proteome</keyword>
<evidence type="ECO:0000313" key="2">
    <source>
        <dbReference type="Proteomes" id="UP000240419"/>
    </source>
</evidence>
<organism evidence="1 2">
    <name type="scientific">Brevibacillus fortis</name>
    <dbReference type="NCBI Taxonomy" id="2126352"/>
    <lineage>
        <taxon>Bacteria</taxon>
        <taxon>Bacillati</taxon>
        <taxon>Bacillota</taxon>
        <taxon>Bacilli</taxon>
        <taxon>Bacillales</taxon>
        <taxon>Paenibacillaceae</taxon>
        <taxon>Brevibacillus</taxon>
    </lineage>
</organism>
<accession>A0A2P7VCD5</accession>
<protein>
    <recommendedName>
        <fullName evidence="3">Methyltransferase type 11 domain-containing protein</fullName>
    </recommendedName>
</protein>
<dbReference type="SUPFAM" id="SSF53335">
    <property type="entry name" value="S-adenosyl-L-methionine-dependent methyltransferases"/>
    <property type="match status" value="1"/>
</dbReference>
<gene>
    <name evidence="1" type="ORF">C7R93_09840</name>
</gene>
<reference evidence="1 2" key="1">
    <citation type="submission" date="2018-03" db="EMBL/GenBank/DDBJ databases">
        <title>Brevisbacillus phylogenomics.</title>
        <authorList>
            <person name="Dunlap C."/>
        </authorList>
    </citation>
    <scope>NUCLEOTIDE SEQUENCE [LARGE SCALE GENOMIC DNA]</scope>
    <source>
        <strain evidence="1 2">NRRL NRS-1210</strain>
    </source>
</reference>
<evidence type="ECO:0008006" key="3">
    <source>
        <dbReference type="Google" id="ProtNLM"/>
    </source>
</evidence>
<comment type="caution">
    <text evidence="1">The sequence shown here is derived from an EMBL/GenBank/DDBJ whole genome shotgun (WGS) entry which is preliminary data.</text>
</comment>
<dbReference type="Proteomes" id="UP000240419">
    <property type="component" value="Unassembled WGS sequence"/>
</dbReference>
<sequence>MEDTYKGQVDNPLSLNRYTYTHNNPLRFVDPSGHAPEQGLGVAPSNGNWKDSRDLTPSEAMWVLSNPESTDKQIVQALYGMGRSIFAPDKGGASTLSSIMKYSRVPSTSTFKLLNLASGNNPIVGAINVDIKAGKGVNVIADANKLPFQNSSFDAIVSVSPFGFDPLTSDAFRVLKEGGTFTIVGNYGNKDFKKVFNATEQELRNAGFGLMYKGKPADDLLTSFTTSGKAINPETLKQITLYKLHFD</sequence>
<dbReference type="AlphaFoldDB" id="A0A2P7VCD5"/>
<dbReference type="OrthoDB" id="2476820at2"/>
<dbReference type="Gene3D" id="3.40.50.150">
    <property type="entry name" value="Vaccinia Virus protein VP39"/>
    <property type="match status" value="1"/>
</dbReference>
<dbReference type="EMBL" id="PXZM01000013">
    <property type="protein sequence ID" value="PSJ96873.1"/>
    <property type="molecule type" value="Genomic_DNA"/>
</dbReference>
<name>A0A2P7VCD5_9BACL</name>
<proteinExistence type="predicted"/>
<dbReference type="InterPro" id="IPR029063">
    <property type="entry name" value="SAM-dependent_MTases_sf"/>
</dbReference>